<sequence>MYKVFSDGACKGNPGPAGIGFVIYDDDGEKVYECSTYIGEGTNNIAEYTAVLEAIKVIKQRLSENTAGRSSSGKNEKVIFHLDSELVVRQLNGIYKVKDPTLKKIFFKISEELKGMEYEVVHVSRDQNKAADRLSKRALHVINSAD</sequence>
<reference evidence="2 3" key="1">
    <citation type="submission" date="2019-08" db="EMBL/GenBank/DDBJ databases">
        <title>Genomic characterization of a novel candidate phylum (ARYD3) from a high temperature, high salinity tertiary oil reservoir in north central Oklahoma, USA.</title>
        <authorList>
            <person name="Youssef N.H."/>
            <person name="Yadav A."/>
            <person name="Elshahed M.S."/>
        </authorList>
    </citation>
    <scope>NUCLEOTIDE SEQUENCE [LARGE SCALE GENOMIC DNA]</scope>
    <source>
        <strain evidence="2">ARYD1</strain>
    </source>
</reference>
<comment type="caution">
    <text evidence="2">The sequence shown here is derived from an EMBL/GenBank/DDBJ whole genome shotgun (WGS) entry which is preliminary data.</text>
</comment>
<dbReference type="InterPro" id="IPR053151">
    <property type="entry name" value="RNase_H-like"/>
</dbReference>
<dbReference type="PANTHER" id="PTHR47723:SF19">
    <property type="entry name" value="POLYNUCLEOTIDYL TRANSFERASE, RIBONUCLEASE H-LIKE SUPERFAMILY PROTEIN"/>
    <property type="match status" value="1"/>
</dbReference>
<dbReference type="PANTHER" id="PTHR47723">
    <property type="entry name" value="OS05G0353850 PROTEIN"/>
    <property type="match status" value="1"/>
</dbReference>
<evidence type="ECO:0000259" key="1">
    <source>
        <dbReference type="PROSITE" id="PS50879"/>
    </source>
</evidence>
<evidence type="ECO:0000313" key="2">
    <source>
        <dbReference type="EMBL" id="TYB33305.1"/>
    </source>
</evidence>
<dbReference type="EMBL" id="VSIV01000165">
    <property type="protein sequence ID" value="TYB33305.1"/>
    <property type="molecule type" value="Genomic_DNA"/>
</dbReference>
<gene>
    <name evidence="2" type="ORF">FXF49_06890</name>
</gene>
<dbReference type="Proteomes" id="UP000323337">
    <property type="component" value="Unassembled WGS sequence"/>
</dbReference>
<feature type="domain" description="RNase H type-1" evidence="1">
    <location>
        <begin position="1"/>
        <end position="140"/>
    </location>
</feature>
<dbReference type="PROSITE" id="PS50879">
    <property type="entry name" value="RNASE_H_1"/>
    <property type="match status" value="1"/>
</dbReference>
<dbReference type="InterPro" id="IPR012337">
    <property type="entry name" value="RNaseH-like_sf"/>
</dbReference>
<dbReference type="GO" id="GO:0004523">
    <property type="term" value="F:RNA-DNA hybrid ribonuclease activity"/>
    <property type="evidence" value="ECO:0007669"/>
    <property type="project" value="InterPro"/>
</dbReference>
<dbReference type="InterPro" id="IPR036397">
    <property type="entry name" value="RNaseH_sf"/>
</dbReference>
<dbReference type="Pfam" id="PF13456">
    <property type="entry name" value="RVT_3"/>
    <property type="match status" value="1"/>
</dbReference>
<dbReference type="Gene3D" id="3.30.420.10">
    <property type="entry name" value="Ribonuclease H-like superfamily/Ribonuclease H"/>
    <property type="match status" value="1"/>
</dbReference>
<dbReference type="GO" id="GO:0003676">
    <property type="term" value="F:nucleic acid binding"/>
    <property type="evidence" value="ECO:0007669"/>
    <property type="project" value="InterPro"/>
</dbReference>
<organism evidence="2 3">
    <name type="scientific">Flexistipes sinusarabici</name>
    <dbReference type="NCBI Taxonomy" id="2352"/>
    <lineage>
        <taxon>Bacteria</taxon>
        <taxon>Pseudomonadati</taxon>
        <taxon>Deferribacterota</taxon>
        <taxon>Deferribacteres</taxon>
        <taxon>Deferribacterales</taxon>
        <taxon>Flexistipitaceae</taxon>
        <taxon>Flexistipes</taxon>
    </lineage>
</organism>
<evidence type="ECO:0000313" key="3">
    <source>
        <dbReference type="Proteomes" id="UP000323337"/>
    </source>
</evidence>
<proteinExistence type="predicted"/>
<dbReference type="RefSeq" id="WP_303701167.1">
    <property type="nucleotide sequence ID" value="NZ_VSIV01000165.1"/>
</dbReference>
<dbReference type="AlphaFoldDB" id="A0A5D0MMZ4"/>
<name>A0A5D0MMZ4_FLESI</name>
<dbReference type="InterPro" id="IPR002156">
    <property type="entry name" value="RNaseH_domain"/>
</dbReference>
<protein>
    <submittedName>
        <fullName evidence="2">Ribonuclease HI family protein</fullName>
    </submittedName>
</protein>
<accession>A0A5D0MMZ4</accession>
<dbReference type="CDD" id="cd09279">
    <property type="entry name" value="RNase_HI_like"/>
    <property type="match status" value="1"/>
</dbReference>
<dbReference type="SUPFAM" id="SSF53098">
    <property type="entry name" value="Ribonuclease H-like"/>
    <property type="match status" value="1"/>
</dbReference>